<accession>A0A1E5HCX5</accession>
<dbReference type="STRING" id="1131292.BCR24_02870"/>
<dbReference type="Proteomes" id="UP000094469">
    <property type="component" value="Unassembled WGS sequence"/>
</dbReference>
<dbReference type="RefSeq" id="WP_069639955.1">
    <property type="nucleotide sequence ID" value="NZ_JAFBEZ010000002.1"/>
</dbReference>
<dbReference type="AlphaFoldDB" id="A0A1E5HCX5"/>
<proteinExistence type="predicted"/>
<reference evidence="2" key="1">
    <citation type="submission" date="2016-09" db="EMBL/GenBank/DDBJ databases">
        <authorList>
            <person name="Gulvik C.A."/>
        </authorList>
    </citation>
    <scope>NUCLEOTIDE SEQUENCE [LARGE SCALE GENOMIC DNA]</scope>
    <source>
        <strain evidence="2">LMG 26676</strain>
    </source>
</reference>
<dbReference type="OrthoDB" id="2192821at2"/>
<protein>
    <submittedName>
        <fullName evidence="1">Uncharacterized protein</fullName>
    </submittedName>
</protein>
<name>A0A1E5HCX5_9ENTE</name>
<organism evidence="1 2">
    <name type="scientific">Enterococcus ureilyticus</name>
    <dbReference type="NCBI Taxonomy" id="1131292"/>
    <lineage>
        <taxon>Bacteria</taxon>
        <taxon>Bacillati</taxon>
        <taxon>Bacillota</taxon>
        <taxon>Bacilli</taxon>
        <taxon>Lactobacillales</taxon>
        <taxon>Enterococcaceae</taxon>
        <taxon>Enterococcus</taxon>
    </lineage>
</organism>
<gene>
    <name evidence="1" type="ORF">BCR24_02870</name>
</gene>
<evidence type="ECO:0000313" key="2">
    <source>
        <dbReference type="Proteomes" id="UP000094469"/>
    </source>
</evidence>
<evidence type="ECO:0000313" key="1">
    <source>
        <dbReference type="EMBL" id="OEG22793.1"/>
    </source>
</evidence>
<sequence length="390" mass="45658">MKEINLATFSLKYDKQATERCSVKLDEHTYIEDKQLPSYLFGESTLSFFDFYQADCSGFVESDYTLSEKFQQIISRFPHTNQQKILLTDDNSYSIKNIPVYITVTDYILASSSPEAYPEFKEKLETIHSLKPVNDDEQTFVSSYKRKRLFLDGTYGARELLENSQEKNGKAIQSQLEYVNEMYYFSHYSYAAMVQFLPEYEITTYDQFHEAYGKYIYSVTITKNGKTVPLLWPDYLYHKPENHLEFGLLANSNQLRYQLFDKWEKEEEVSLDILAEGFEDVHFRTRLKQPMRFSPHLSKSDYILGETISLSIDNGLVKELEQQTARFELVKSKKISENGYSLDFELLEEELLLSGAQFEKAGRYQLKIISETYGQLLFLFTLKQEGSIQK</sequence>
<dbReference type="EMBL" id="MIKC01000012">
    <property type="protein sequence ID" value="OEG22793.1"/>
    <property type="molecule type" value="Genomic_DNA"/>
</dbReference>
<keyword evidence="2" id="KW-1185">Reference proteome</keyword>
<comment type="caution">
    <text evidence="1">The sequence shown here is derived from an EMBL/GenBank/DDBJ whole genome shotgun (WGS) entry which is preliminary data.</text>
</comment>